<dbReference type="PANTHER" id="PTHR38786">
    <property type="entry name" value="FLAGELLAR FLIJ PROTEIN"/>
    <property type="match status" value="1"/>
</dbReference>
<dbReference type="InterPro" id="IPR052570">
    <property type="entry name" value="FliJ"/>
</dbReference>
<reference evidence="12" key="1">
    <citation type="journal article" date="2018" name="Genome Biol.">
        <title>SKESA: strategic k-mer extension for scrupulous assemblies.</title>
        <authorList>
            <person name="Souvorov A."/>
            <person name="Agarwala R."/>
            <person name="Lipman D.J."/>
        </authorList>
    </citation>
    <scope>NUCLEOTIDE SEQUENCE</scope>
    <source>
        <strain evidence="12">MA.CK_97/00011857</strain>
    </source>
</reference>
<dbReference type="GO" id="GO:0044781">
    <property type="term" value="P:bacterial-type flagellum organization"/>
    <property type="evidence" value="ECO:0007669"/>
    <property type="project" value="UniProtKB-KW"/>
</dbReference>
<comment type="similarity">
    <text evidence="2 11">Belongs to the FliJ family.</text>
</comment>
<dbReference type="Pfam" id="PF02050">
    <property type="entry name" value="FliJ"/>
    <property type="match status" value="1"/>
</dbReference>
<evidence type="ECO:0000313" key="12">
    <source>
        <dbReference type="EMBL" id="HAG0390726.1"/>
    </source>
</evidence>
<comment type="function">
    <text evidence="11">Flagellar protein that affects chemotactic events.</text>
</comment>
<evidence type="ECO:0000256" key="7">
    <source>
        <dbReference type="ARBA" id="ARBA00022795"/>
    </source>
</evidence>
<dbReference type="AlphaFoldDB" id="A0A756YI61"/>
<dbReference type="InterPro" id="IPR012823">
    <property type="entry name" value="Flagell_FliJ"/>
</dbReference>
<dbReference type="PIRSF" id="PIRSF019404">
    <property type="entry name" value="FliJ"/>
    <property type="match status" value="1"/>
</dbReference>
<name>A0A756YI61_SALER</name>
<dbReference type="GO" id="GO:0006935">
    <property type="term" value="P:chemotaxis"/>
    <property type="evidence" value="ECO:0007669"/>
    <property type="project" value="UniProtKB-UniRule"/>
</dbReference>
<organism evidence="12">
    <name type="scientific">Salmonella enterica</name>
    <name type="common">Salmonella choleraesuis</name>
    <dbReference type="NCBI Taxonomy" id="28901"/>
    <lineage>
        <taxon>Bacteria</taxon>
        <taxon>Pseudomonadati</taxon>
        <taxon>Pseudomonadota</taxon>
        <taxon>Gammaproteobacteria</taxon>
        <taxon>Enterobacterales</taxon>
        <taxon>Enterobacteriaceae</taxon>
        <taxon>Salmonella</taxon>
    </lineage>
</organism>
<dbReference type="InterPro" id="IPR018006">
    <property type="entry name" value="Flag_FliJ_proteobac"/>
</dbReference>
<evidence type="ECO:0000256" key="5">
    <source>
        <dbReference type="ARBA" id="ARBA00022475"/>
    </source>
</evidence>
<keyword evidence="10 11" id="KW-1006">Bacterial flagellum protein export</keyword>
<evidence type="ECO:0000256" key="4">
    <source>
        <dbReference type="ARBA" id="ARBA00022448"/>
    </source>
</evidence>
<keyword evidence="7 11" id="KW-1005">Bacterial flagellum biogenesis</keyword>
<accession>A0A756YI61</accession>
<reference evidence="12" key="2">
    <citation type="submission" date="2020-02" db="EMBL/GenBank/DDBJ databases">
        <authorList>
            <consortium name="NCBI Pathogen Detection Project"/>
        </authorList>
    </citation>
    <scope>NUCLEOTIDE SEQUENCE</scope>
    <source>
        <strain evidence="12">MA.CK_97/00011857</strain>
    </source>
</reference>
<evidence type="ECO:0000256" key="1">
    <source>
        <dbReference type="ARBA" id="ARBA00004413"/>
    </source>
</evidence>
<keyword evidence="8 11" id="KW-0653">Protein transport</keyword>
<proteinExistence type="inferred from homology"/>
<evidence type="ECO:0000256" key="2">
    <source>
        <dbReference type="ARBA" id="ARBA00010004"/>
    </source>
</evidence>
<comment type="subcellular location">
    <subcellularLocation>
        <location evidence="1">Cell membrane</location>
        <topology evidence="1">Peripheral membrane protein</topology>
        <orientation evidence="1">Cytoplasmic side</orientation>
    </subcellularLocation>
</comment>
<dbReference type="GO" id="GO:0003774">
    <property type="term" value="F:cytoskeletal motor activity"/>
    <property type="evidence" value="ECO:0007669"/>
    <property type="project" value="UniProtKB-UniRule"/>
</dbReference>
<dbReference type="GO" id="GO:0005886">
    <property type="term" value="C:plasma membrane"/>
    <property type="evidence" value="ECO:0007669"/>
    <property type="project" value="UniProtKB-SubCell"/>
</dbReference>
<sequence>MESSNSMEFLFNMAEQTLSNTTSRLGVVRQEYIHETHQLNQLHDYEKEYQQKLQHTLTNTGISVISLQCYQGFIGSLRQIVTQQEHKVLNSRGIVNDVLLEWKKNQQNLKAYEILKKRSDNQRFLKESRLEQKMMDEFARRAASKRKNRW</sequence>
<dbReference type="GO" id="GO:0015031">
    <property type="term" value="P:protein transport"/>
    <property type="evidence" value="ECO:0007669"/>
    <property type="project" value="UniProtKB-UniRule"/>
</dbReference>
<dbReference type="InterPro" id="IPR053716">
    <property type="entry name" value="Flag_assembly_chemotaxis_eff"/>
</dbReference>
<dbReference type="EMBL" id="DAAXCJ010000012">
    <property type="protein sequence ID" value="HAG0390726.1"/>
    <property type="molecule type" value="Genomic_DNA"/>
</dbReference>
<evidence type="ECO:0000256" key="9">
    <source>
        <dbReference type="ARBA" id="ARBA00023136"/>
    </source>
</evidence>
<evidence type="ECO:0000256" key="8">
    <source>
        <dbReference type="ARBA" id="ARBA00022927"/>
    </source>
</evidence>
<dbReference type="NCBIfam" id="TIGR02473">
    <property type="entry name" value="flagell_FliJ"/>
    <property type="match status" value="1"/>
</dbReference>
<dbReference type="Gene3D" id="1.10.287.1700">
    <property type="match status" value="1"/>
</dbReference>
<keyword evidence="12" id="KW-0966">Cell projection</keyword>
<keyword evidence="5 11" id="KW-1003">Cell membrane</keyword>
<keyword evidence="9 11" id="KW-0472">Membrane</keyword>
<dbReference type="GO" id="GO:0009288">
    <property type="term" value="C:bacterial-type flagellum"/>
    <property type="evidence" value="ECO:0007669"/>
    <property type="project" value="UniProtKB-UniRule"/>
</dbReference>
<keyword evidence="4 11" id="KW-0813">Transport</keyword>
<dbReference type="GO" id="GO:0071973">
    <property type="term" value="P:bacterial-type flagellum-dependent cell motility"/>
    <property type="evidence" value="ECO:0007669"/>
    <property type="project" value="InterPro"/>
</dbReference>
<dbReference type="PRINTS" id="PR01004">
    <property type="entry name" value="FLGFLIJ"/>
</dbReference>
<evidence type="ECO:0000256" key="3">
    <source>
        <dbReference type="ARBA" id="ARBA00020392"/>
    </source>
</evidence>
<keyword evidence="6 11" id="KW-0145">Chemotaxis</keyword>
<comment type="caution">
    <text evidence="12">The sequence shown here is derived from an EMBL/GenBank/DDBJ whole genome shotgun (WGS) entry which is preliminary data.</text>
</comment>
<protein>
    <recommendedName>
        <fullName evidence="3 11">Flagellar FliJ protein</fullName>
    </recommendedName>
</protein>
<gene>
    <name evidence="12" type="primary">fliJ</name>
    <name evidence="12" type="ORF">G8S59_004022</name>
</gene>
<evidence type="ECO:0000256" key="11">
    <source>
        <dbReference type="PIRNR" id="PIRNR019404"/>
    </source>
</evidence>
<evidence type="ECO:0000256" key="10">
    <source>
        <dbReference type="ARBA" id="ARBA00023225"/>
    </source>
</evidence>
<keyword evidence="12" id="KW-0969">Cilium</keyword>
<evidence type="ECO:0000256" key="6">
    <source>
        <dbReference type="ARBA" id="ARBA00022500"/>
    </source>
</evidence>
<dbReference type="PANTHER" id="PTHR38786:SF1">
    <property type="entry name" value="FLAGELLAR FLIJ PROTEIN"/>
    <property type="match status" value="1"/>
</dbReference>
<keyword evidence="12" id="KW-0282">Flagellum</keyword>